<proteinExistence type="predicted"/>
<sequence length="69" mass="7899">MLHRVVTATGYLGYSRNIKPLHTQLIMHCKKKQAEDWQRSTRVFRHPHTGLVNAQESSATKTILSLPSE</sequence>
<dbReference type="AlphaFoldDB" id="A0A484H6T1"/>
<dbReference type="EMBL" id="LR026963">
    <property type="protein sequence ID" value="VBB69314.1"/>
    <property type="molecule type" value="Genomic_DNA"/>
</dbReference>
<reference evidence="1" key="1">
    <citation type="submission" date="2018-10" db="EMBL/GenBank/DDBJ databases">
        <authorList>
            <person name="Gruber-Vodicka H."/>
            <person name="Jaeckle O."/>
        </authorList>
    </citation>
    <scope>NUCLEOTIDE SEQUENCE</scope>
</reference>
<name>A0A484H6T1_9ZZZZ</name>
<evidence type="ECO:0000313" key="1">
    <source>
        <dbReference type="EMBL" id="VBB69314.1"/>
    </source>
</evidence>
<gene>
    <name evidence="1" type="ORF">RIEGSTA812A_PEG_787</name>
</gene>
<protein>
    <submittedName>
        <fullName evidence="1">Uncharacterized protein</fullName>
    </submittedName>
</protein>
<organism evidence="1">
    <name type="scientific">invertebrate metagenome</name>
    <dbReference type="NCBI Taxonomy" id="1711999"/>
    <lineage>
        <taxon>unclassified sequences</taxon>
        <taxon>metagenomes</taxon>
        <taxon>organismal metagenomes</taxon>
    </lineage>
</organism>
<accession>A0A484H6T1</accession>